<dbReference type="PROSITE" id="PS50848">
    <property type="entry name" value="START"/>
    <property type="match status" value="1"/>
</dbReference>
<dbReference type="PANTHER" id="PTHR19308:SF14">
    <property type="entry name" value="START DOMAIN-CONTAINING PROTEIN"/>
    <property type="match status" value="1"/>
</dbReference>
<evidence type="ECO:0000313" key="3">
    <source>
        <dbReference type="EMBL" id="TPP57643.1"/>
    </source>
</evidence>
<accession>A0A504Y9I3</accession>
<evidence type="ECO:0000256" key="1">
    <source>
        <dbReference type="SAM" id="MobiDB-lite"/>
    </source>
</evidence>
<organism evidence="3 4">
    <name type="scientific">Fasciola gigantica</name>
    <name type="common">Giant liver fluke</name>
    <dbReference type="NCBI Taxonomy" id="46835"/>
    <lineage>
        <taxon>Eukaryota</taxon>
        <taxon>Metazoa</taxon>
        <taxon>Spiralia</taxon>
        <taxon>Lophotrochozoa</taxon>
        <taxon>Platyhelminthes</taxon>
        <taxon>Trematoda</taxon>
        <taxon>Digenea</taxon>
        <taxon>Plagiorchiida</taxon>
        <taxon>Echinostomata</taxon>
        <taxon>Echinostomatoidea</taxon>
        <taxon>Fasciolidae</taxon>
        <taxon>Fasciola</taxon>
    </lineage>
</organism>
<name>A0A504Y9I3_FASGI</name>
<dbReference type="Gene3D" id="3.30.530.20">
    <property type="match status" value="1"/>
</dbReference>
<reference evidence="3 4" key="1">
    <citation type="submission" date="2019-04" db="EMBL/GenBank/DDBJ databases">
        <title>Annotation for the trematode Fasciola gigantica.</title>
        <authorList>
            <person name="Choi Y.-J."/>
        </authorList>
    </citation>
    <scope>NUCLEOTIDE SEQUENCE [LARGE SCALE GENOMIC DNA]</scope>
    <source>
        <strain evidence="3">Uganda_cow_1</strain>
    </source>
</reference>
<feature type="region of interest" description="Disordered" evidence="1">
    <location>
        <begin position="227"/>
        <end position="246"/>
    </location>
</feature>
<dbReference type="SUPFAM" id="SSF55961">
    <property type="entry name" value="Bet v1-like"/>
    <property type="match status" value="1"/>
</dbReference>
<keyword evidence="4" id="KW-1185">Reference proteome</keyword>
<proteinExistence type="predicted"/>
<feature type="domain" description="START" evidence="2">
    <location>
        <begin position="17"/>
        <end position="182"/>
    </location>
</feature>
<protein>
    <submittedName>
        <fullName evidence="3">Putative start domain-containing involved in steroidoproteinsis/phosphatidylcholine transfer</fullName>
    </submittedName>
</protein>
<dbReference type="SMART" id="SM00234">
    <property type="entry name" value="START"/>
    <property type="match status" value="1"/>
</dbReference>
<dbReference type="GO" id="GO:0008289">
    <property type="term" value="F:lipid binding"/>
    <property type="evidence" value="ECO:0007669"/>
    <property type="project" value="InterPro"/>
</dbReference>
<dbReference type="InterPro" id="IPR051213">
    <property type="entry name" value="START_lipid_transfer"/>
</dbReference>
<dbReference type="EMBL" id="SUNJ01012963">
    <property type="protein sequence ID" value="TPP57643.1"/>
    <property type="molecule type" value="Genomic_DNA"/>
</dbReference>
<comment type="caution">
    <text evidence="3">The sequence shown here is derived from an EMBL/GenBank/DDBJ whole genome shotgun (WGS) entry which is preliminary data.</text>
</comment>
<dbReference type="GO" id="GO:0005737">
    <property type="term" value="C:cytoplasm"/>
    <property type="evidence" value="ECO:0007669"/>
    <property type="project" value="UniProtKB-ARBA"/>
</dbReference>
<dbReference type="STRING" id="46835.A0A504Y9I3"/>
<dbReference type="PANTHER" id="PTHR19308">
    <property type="entry name" value="PHOSPHATIDYLCHOLINE TRANSFER PROTEIN"/>
    <property type="match status" value="1"/>
</dbReference>
<sequence length="246" mass="28526">MSISSRYSLTRIAICQLVTSFRDISMQLLFDTLMDSEYRKQWDKNMIESFELCCVNPNNDIGYYSGEWLLLRVIFTVKSFPAIKDRDFVLQRSWLQTEKECVIFSRSVFHKALPPRKEFIRAISFLTAYRIRPHGANTCDLTYLSHCDPRGKLPSWAVNKVTHFVAPRVLKRIAKACLGYESWKKTHRPGYKPWQFPEQCELPRLDWSDVPTSPDIDLTPDVVVDESQVADVNGNSMDKDDDSTIT</sequence>
<gene>
    <name evidence="3" type="ORF">FGIG_10660</name>
</gene>
<dbReference type="OrthoDB" id="5403181at2759"/>
<dbReference type="Proteomes" id="UP000316759">
    <property type="component" value="Unassembled WGS sequence"/>
</dbReference>
<dbReference type="AlphaFoldDB" id="A0A504Y9I3"/>
<dbReference type="InterPro" id="IPR023393">
    <property type="entry name" value="START-like_dom_sf"/>
</dbReference>
<evidence type="ECO:0000259" key="2">
    <source>
        <dbReference type="PROSITE" id="PS50848"/>
    </source>
</evidence>
<evidence type="ECO:0000313" key="4">
    <source>
        <dbReference type="Proteomes" id="UP000316759"/>
    </source>
</evidence>
<dbReference type="InterPro" id="IPR002913">
    <property type="entry name" value="START_lipid-bd_dom"/>
</dbReference>
<dbReference type="Pfam" id="PF01852">
    <property type="entry name" value="START"/>
    <property type="match status" value="1"/>
</dbReference>